<name>A0ABW3VYQ6_9ACTN</name>
<dbReference type="NCBIfam" id="TIGR00996">
    <property type="entry name" value="Mtu_fam_mce"/>
    <property type="match status" value="1"/>
</dbReference>
<dbReference type="InterPro" id="IPR005693">
    <property type="entry name" value="Mce"/>
</dbReference>
<protein>
    <submittedName>
        <fullName evidence="3">MCE family protein</fullName>
    </submittedName>
</protein>
<dbReference type="PANTHER" id="PTHR33371:SF16">
    <property type="entry name" value="MCE-FAMILY PROTEIN MCE3F"/>
    <property type="match status" value="1"/>
</dbReference>
<feature type="domain" description="Mce/MlaD" evidence="1">
    <location>
        <begin position="39"/>
        <end position="114"/>
    </location>
</feature>
<sequence length="430" mass="46061">MITRRTRIQLLVFAIITLVGVTFVGARYAKLDRVVIDRSYTVTAHYPQSGGIFTGAEVTYRGVGIGTVGDLVLTEKGVDVKLDIDKKWDRIPRDTIALVGNRSAVGEQYVELQPQTDKGPFLVEGSEIDDVATPIATEKLLGDLSATVSSVDRDALRTTVSELGKAFAGTGPDLQRIIDTGNSFIQTANDNFDVTSALIKDSNTVLQSQIATESSLRTFASQLSLFSGALAGADPALRKVIDSGSLAATQLRTFLEQNGVQLSELLANLVATGQVVVQHLPAIKQMLVVYPYAVAAGQVVVGKRSKAQGGSGFWDAHFGLILAPDSTPCYQGYLKNRLSPSDRFKNPPMPQVGCTEPITKSNPRGTQNLPRVAPDVDGTAPVVASFDLDTGKLTWGAPEDSTQARGSVAPPSLGEDSWKWLYVQPMLNAR</sequence>
<proteinExistence type="predicted"/>
<accession>A0ABW3VYQ6</accession>
<evidence type="ECO:0000259" key="2">
    <source>
        <dbReference type="Pfam" id="PF11887"/>
    </source>
</evidence>
<dbReference type="InterPro" id="IPR003399">
    <property type="entry name" value="Mce/MlaD"/>
</dbReference>
<dbReference type="Pfam" id="PF11887">
    <property type="entry name" value="Mce4_CUP1"/>
    <property type="match status" value="1"/>
</dbReference>
<feature type="domain" description="Mammalian cell entry C-terminal" evidence="2">
    <location>
        <begin position="123"/>
        <end position="309"/>
    </location>
</feature>
<comment type="caution">
    <text evidence="3">The sequence shown here is derived from an EMBL/GenBank/DDBJ whole genome shotgun (WGS) entry which is preliminary data.</text>
</comment>
<dbReference type="InterPro" id="IPR052336">
    <property type="entry name" value="MlaD_Phospholipid_Transporter"/>
</dbReference>
<keyword evidence="4" id="KW-1185">Reference proteome</keyword>
<dbReference type="RefSeq" id="WP_367918470.1">
    <property type="nucleotide sequence ID" value="NZ_BAABAC010000013.1"/>
</dbReference>
<evidence type="ECO:0000259" key="1">
    <source>
        <dbReference type="Pfam" id="PF02470"/>
    </source>
</evidence>
<organism evidence="3 4">
    <name type="scientific">Nocardioides ginsengisoli</name>
    <dbReference type="NCBI Taxonomy" id="363868"/>
    <lineage>
        <taxon>Bacteria</taxon>
        <taxon>Bacillati</taxon>
        <taxon>Actinomycetota</taxon>
        <taxon>Actinomycetes</taxon>
        <taxon>Propionibacteriales</taxon>
        <taxon>Nocardioidaceae</taxon>
        <taxon>Nocardioides</taxon>
    </lineage>
</organism>
<dbReference type="Pfam" id="PF02470">
    <property type="entry name" value="MlaD"/>
    <property type="match status" value="1"/>
</dbReference>
<dbReference type="PANTHER" id="PTHR33371">
    <property type="entry name" value="INTERMEMBRANE PHOSPHOLIPID TRANSPORT SYSTEM BINDING PROTEIN MLAD-RELATED"/>
    <property type="match status" value="1"/>
</dbReference>
<evidence type="ECO:0000313" key="4">
    <source>
        <dbReference type="Proteomes" id="UP001597229"/>
    </source>
</evidence>
<dbReference type="InterPro" id="IPR024516">
    <property type="entry name" value="Mce_C"/>
</dbReference>
<dbReference type="Proteomes" id="UP001597229">
    <property type="component" value="Unassembled WGS sequence"/>
</dbReference>
<reference evidence="4" key="1">
    <citation type="journal article" date="2019" name="Int. J. Syst. Evol. Microbiol.">
        <title>The Global Catalogue of Microorganisms (GCM) 10K type strain sequencing project: providing services to taxonomists for standard genome sequencing and annotation.</title>
        <authorList>
            <consortium name="The Broad Institute Genomics Platform"/>
            <consortium name="The Broad Institute Genome Sequencing Center for Infectious Disease"/>
            <person name="Wu L."/>
            <person name="Ma J."/>
        </authorList>
    </citation>
    <scope>NUCLEOTIDE SEQUENCE [LARGE SCALE GENOMIC DNA]</scope>
    <source>
        <strain evidence="4">CCUG 52478</strain>
    </source>
</reference>
<gene>
    <name evidence="3" type="ORF">ACFQ3F_08940</name>
</gene>
<dbReference type="EMBL" id="JBHTLX010000012">
    <property type="protein sequence ID" value="MFD1247915.1"/>
    <property type="molecule type" value="Genomic_DNA"/>
</dbReference>
<evidence type="ECO:0000313" key="3">
    <source>
        <dbReference type="EMBL" id="MFD1247915.1"/>
    </source>
</evidence>